<dbReference type="EMBL" id="VSSQ01044017">
    <property type="protein sequence ID" value="MPM97800.1"/>
    <property type="molecule type" value="Genomic_DNA"/>
</dbReference>
<proteinExistence type="predicted"/>
<name>A0A645E7R8_9ZZZZ</name>
<evidence type="ECO:0000313" key="1">
    <source>
        <dbReference type="EMBL" id="MPM97800.1"/>
    </source>
</evidence>
<comment type="caution">
    <text evidence="1">The sequence shown here is derived from an EMBL/GenBank/DDBJ whole genome shotgun (WGS) entry which is preliminary data.</text>
</comment>
<dbReference type="AlphaFoldDB" id="A0A645E7R8"/>
<gene>
    <name evidence="1" type="ORF">SDC9_144979</name>
</gene>
<organism evidence="1">
    <name type="scientific">bioreactor metagenome</name>
    <dbReference type="NCBI Taxonomy" id="1076179"/>
    <lineage>
        <taxon>unclassified sequences</taxon>
        <taxon>metagenomes</taxon>
        <taxon>ecological metagenomes</taxon>
    </lineage>
</organism>
<reference evidence="1" key="1">
    <citation type="submission" date="2019-08" db="EMBL/GenBank/DDBJ databases">
        <authorList>
            <person name="Kucharzyk K."/>
            <person name="Murdoch R.W."/>
            <person name="Higgins S."/>
            <person name="Loffler F."/>
        </authorList>
    </citation>
    <scope>NUCLEOTIDE SEQUENCE</scope>
</reference>
<protein>
    <submittedName>
        <fullName evidence="1">Uncharacterized protein</fullName>
    </submittedName>
</protein>
<accession>A0A645E7R8</accession>
<sequence>MAELQGYIVQRTAMEPDLARLERQLLRHKLAPALFLGTGAIGSPPCAIGPQTTPGIQIKHRQLHPGLQAGSRQSGFRLARLHQLQAAACDAGLSPADIALQQGGGLIAPLHAELIGQRLGHGWHRAVDTQGQGAVGCLSQRSRQHDRHALQVGLQTDFRHAVQHLDLQAITRLALQMPAQSHQFAHLLGVTQALGRGNTVYAHLHRSRGGVGGRLHAALDAHITA</sequence>